<dbReference type="AlphaFoldDB" id="A0A2G8KUE1"/>
<protein>
    <submittedName>
        <fullName evidence="5">Putative N-acetyltransferase 9-like protein-like</fullName>
    </submittedName>
</protein>
<keyword evidence="3" id="KW-0012">Acyltransferase</keyword>
<dbReference type="Pfam" id="PF13302">
    <property type="entry name" value="Acetyltransf_3"/>
    <property type="match status" value="1"/>
</dbReference>
<dbReference type="InterPro" id="IPR039135">
    <property type="entry name" value="NAT9-like"/>
</dbReference>
<dbReference type="Gene3D" id="3.40.630.30">
    <property type="match status" value="1"/>
</dbReference>
<dbReference type="GO" id="GO:0008080">
    <property type="term" value="F:N-acetyltransferase activity"/>
    <property type="evidence" value="ECO:0007669"/>
    <property type="project" value="InterPro"/>
</dbReference>
<dbReference type="Proteomes" id="UP000230750">
    <property type="component" value="Unassembled WGS sequence"/>
</dbReference>
<organism evidence="5 6">
    <name type="scientific">Stichopus japonicus</name>
    <name type="common">Sea cucumber</name>
    <dbReference type="NCBI Taxonomy" id="307972"/>
    <lineage>
        <taxon>Eukaryota</taxon>
        <taxon>Metazoa</taxon>
        <taxon>Echinodermata</taxon>
        <taxon>Eleutherozoa</taxon>
        <taxon>Echinozoa</taxon>
        <taxon>Holothuroidea</taxon>
        <taxon>Aspidochirotacea</taxon>
        <taxon>Aspidochirotida</taxon>
        <taxon>Stichopodidae</taxon>
        <taxon>Apostichopus</taxon>
    </lineage>
</organism>
<gene>
    <name evidence="5" type="ORF">BSL78_11489</name>
</gene>
<sequence>YHEWMKSKELQELTASEPLTLQEEYEMQLSWHQDENKLTFLIMDLDKWKMASFSEEDCMSGDVNLFLNNDEDKSVAEIEIMVAEPSCRGRGFGREAIYLMMKYGVDKLGLKKFTAKIGMKNSKSLNLFSKLGFQEIARSQVFQEVTLELPVTSDIYQTLTIKTEGSLIEEYRPKDVHR</sequence>
<keyword evidence="6" id="KW-1185">Reference proteome</keyword>
<proteinExistence type="inferred from homology"/>
<dbReference type="PROSITE" id="PS51186">
    <property type="entry name" value="GNAT"/>
    <property type="match status" value="1"/>
</dbReference>
<dbReference type="InterPro" id="IPR000182">
    <property type="entry name" value="GNAT_dom"/>
</dbReference>
<comment type="similarity">
    <text evidence="1">Belongs to the acetyltransferase family. GNAT subfamily.</text>
</comment>
<dbReference type="STRING" id="307972.A0A2G8KUE1"/>
<evidence type="ECO:0000313" key="5">
    <source>
        <dbReference type="EMBL" id="PIK51617.1"/>
    </source>
</evidence>
<keyword evidence="2 5" id="KW-0808">Transferase</keyword>
<evidence type="ECO:0000256" key="1">
    <source>
        <dbReference type="ARBA" id="ARBA00009342"/>
    </source>
</evidence>
<reference evidence="5 6" key="1">
    <citation type="journal article" date="2017" name="PLoS Biol.">
        <title>The sea cucumber genome provides insights into morphological evolution and visceral regeneration.</title>
        <authorList>
            <person name="Zhang X."/>
            <person name="Sun L."/>
            <person name="Yuan J."/>
            <person name="Sun Y."/>
            <person name="Gao Y."/>
            <person name="Zhang L."/>
            <person name="Li S."/>
            <person name="Dai H."/>
            <person name="Hamel J.F."/>
            <person name="Liu C."/>
            <person name="Yu Y."/>
            <person name="Liu S."/>
            <person name="Lin W."/>
            <person name="Guo K."/>
            <person name="Jin S."/>
            <person name="Xu P."/>
            <person name="Storey K.B."/>
            <person name="Huan P."/>
            <person name="Zhang T."/>
            <person name="Zhou Y."/>
            <person name="Zhang J."/>
            <person name="Lin C."/>
            <person name="Li X."/>
            <person name="Xing L."/>
            <person name="Huo D."/>
            <person name="Sun M."/>
            <person name="Wang L."/>
            <person name="Mercier A."/>
            <person name="Li F."/>
            <person name="Yang H."/>
            <person name="Xiang J."/>
        </authorList>
    </citation>
    <scope>NUCLEOTIDE SEQUENCE [LARGE SCALE GENOMIC DNA]</scope>
    <source>
        <strain evidence="5">Shaxun</strain>
        <tissue evidence="5">Muscle</tissue>
    </source>
</reference>
<dbReference type="EMBL" id="MRZV01000363">
    <property type="protein sequence ID" value="PIK51617.1"/>
    <property type="molecule type" value="Genomic_DNA"/>
</dbReference>
<dbReference type="PANTHER" id="PTHR13256">
    <property type="entry name" value="N-ACETYLTRANSFERASE 9"/>
    <property type="match status" value="1"/>
</dbReference>
<dbReference type="SUPFAM" id="SSF55729">
    <property type="entry name" value="Acyl-CoA N-acyltransferases (Nat)"/>
    <property type="match status" value="1"/>
</dbReference>
<feature type="non-terminal residue" evidence="5">
    <location>
        <position position="1"/>
    </location>
</feature>
<name>A0A2G8KUE1_STIJA</name>
<accession>A0A2G8KUE1</accession>
<dbReference type="PANTHER" id="PTHR13256:SF16">
    <property type="entry name" value="ALPHA_BETA-TUBULIN-N-ACETYLTRANSFERASE 9"/>
    <property type="match status" value="1"/>
</dbReference>
<evidence type="ECO:0000256" key="3">
    <source>
        <dbReference type="ARBA" id="ARBA00023315"/>
    </source>
</evidence>
<evidence type="ECO:0000313" key="6">
    <source>
        <dbReference type="Proteomes" id="UP000230750"/>
    </source>
</evidence>
<dbReference type="OrthoDB" id="5043642at2759"/>
<evidence type="ECO:0000256" key="2">
    <source>
        <dbReference type="ARBA" id="ARBA00022679"/>
    </source>
</evidence>
<feature type="domain" description="N-acetyltransferase" evidence="4">
    <location>
        <begin position="8"/>
        <end position="152"/>
    </location>
</feature>
<dbReference type="InterPro" id="IPR016181">
    <property type="entry name" value="Acyl_CoA_acyltransferase"/>
</dbReference>
<evidence type="ECO:0000259" key="4">
    <source>
        <dbReference type="PROSITE" id="PS51186"/>
    </source>
</evidence>
<comment type="caution">
    <text evidence="5">The sequence shown here is derived from an EMBL/GenBank/DDBJ whole genome shotgun (WGS) entry which is preliminary data.</text>
</comment>